<proteinExistence type="inferred from homology"/>
<dbReference type="Pfam" id="PF00306">
    <property type="entry name" value="ATP-synt_ab_C"/>
    <property type="match status" value="1"/>
</dbReference>
<evidence type="ECO:0000256" key="5">
    <source>
        <dbReference type="ARBA" id="ARBA00022840"/>
    </source>
</evidence>
<dbReference type="SUPFAM" id="SSF47917">
    <property type="entry name" value="C-terminal domain of alpha and beta subunits of F1 ATP synthase"/>
    <property type="match status" value="1"/>
</dbReference>
<feature type="site" description="Required for activity" evidence="11">
    <location>
        <position position="356"/>
    </location>
</feature>
<reference evidence="15" key="2">
    <citation type="journal article" date="2021" name="Microbiome">
        <title>Successional dynamics and alternative stable states in a saline activated sludge microbial community over 9 years.</title>
        <authorList>
            <person name="Wang Y."/>
            <person name="Ye J."/>
            <person name="Ju F."/>
            <person name="Liu L."/>
            <person name="Boyd J.A."/>
            <person name="Deng Y."/>
            <person name="Parks D.H."/>
            <person name="Jiang X."/>
            <person name="Yin X."/>
            <person name="Woodcroft B.J."/>
            <person name="Tyson G.W."/>
            <person name="Hugenholtz P."/>
            <person name="Polz M.F."/>
            <person name="Zhang T."/>
        </authorList>
    </citation>
    <scope>NUCLEOTIDE SEQUENCE</scope>
    <source>
        <strain evidence="15">HKST-UBA02</strain>
    </source>
</reference>
<evidence type="ECO:0000256" key="3">
    <source>
        <dbReference type="ARBA" id="ARBA00022448"/>
    </source>
</evidence>
<comment type="caution">
    <text evidence="15">The sequence shown here is derived from an EMBL/GenBank/DDBJ whole genome shotgun (WGS) entry which is preliminary data.</text>
</comment>
<dbReference type="InterPro" id="IPR033732">
    <property type="entry name" value="ATP_synth_F1_a_nt-bd_dom"/>
</dbReference>
<feature type="domain" description="ATPase F1/V1/A1 complex alpha/beta subunit N-terminal" evidence="14">
    <location>
        <begin position="17"/>
        <end position="83"/>
    </location>
</feature>
<keyword evidence="7 11" id="KW-0406">Ion transport</keyword>
<evidence type="ECO:0000259" key="12">
    <source>
        <dbReference type="Pfam" id="PF00006"/>
    </source>
</evidence>
<evidence type="ECO:0000256" key="8">
    <source>
        <dbReference type="ARBA" id="ARBA00023136"/>
    </source>
</evidence>
<keyword evidence="5 11" id="KW-0067">ATP-binding</keyword>
<comment type="catalytic activity">
    <reaction evidence="11">
        <text>ATP + H2O + 4 H(+)(in) = ADP + phosphate + 5 H(+)(out)</text>
        <dbReference type="Rhea" id="RHEA:57720"/>
        <dbReference type="ChEBI" id="CHEBI:15377"/>
        <dbReference type="ChEBI" id="CHEBI:15378"/>
        <dbReference type="ChEBI" id="CHEBI:30616"/>
        <dbReference type="ChEBI" id="CHEBI:43474"/>
        <dbReference type="ChEBI" id="CHEBI:456216"/>
        <dbReference type="EC" id="7.1.2.2"/>
    </reaction>
</comment>
<feature type="domain" description="ATPase F1/V1/A1 complex alpha/beta subunit nucleotide-binding" evidence="12">
    <location>
        <begin position="141"/>
        <end position="358"/>
    </location>
</feature>
<dbReference type="Proteomes" id="UP000699691">
    <property type="component" value="Unassembled WGS sequence"/>
</dbReference>
<dbReference type="PANTHER" id="PTHR48082">
    <property type="entry name" value="ATP SYNTHASE SUBUNIT ALPHA, MITOCHONDRIAL"/>
    <property type="match status" value="1"/>
</dbReference>
<dbReference type="PROSITE" id="PS00152">
    <property type="entry name" value="ATPASE_ALPHA_BETA"/>
    <property type="match status" value="1"/>
</dbReference>
<evidence type="ECO:0000256" key="2">
    <source>
        <dbReference type="ARBA" id="ARBA00008936"/>
    </source>
</evidence>
<dbReference type="GO" id="GO:0045259">
    <property type="term" value="C:proton-transporting ATP synthase complex"/>
    <property type="evidence" value="ECO:0007669"/>
    <property type="project" value="UniProtKB-KW"/>
</dbReference>
<dbReference type="Pfam" id="PF02874">
    <property type="entry name" value="ATP-synt_ab_N"/>
    <property type="match status" value="1"/>
</dbReference>
<dbReference type="InterPro" id="IPR000793">
    <property type="entry name" value="ATP_synth_asu_C"/>
</dbReference>
<dbReference type="CDD" id="cd18113">
    <property type="entry name" value="ATP-synt_F1_alpha_C"/>
    <property type="match status" value="1"/>
</dbReference>
<dbReference type="FunFam" id="3.40.50.300:FF:000002">
    <property type="entry name" value="ATP synthase subunit alpha"/>
    <property type="match status" value="1"/>
</dbReference>
<evidence type="ECO:0000313" key="15">
    <source>
        <dbReference type="EMBL" id="MCA9397783.1"/>
    </source>
</evidence>
<keyword evidence="3 11" id="KW-0813">Transport</keyword>
<dbReference type="InterPro" id="IPR000194">
    <property type="entry name" value="ATPase_F1/V1/A1_a/bsu_nucl-bd"/>
</dbReference>
<keyword evidence="11" id="KW-1003">Cell membrane</keyword>
<dbReference type="HAMAP" id="MF_01346">
    <property type="entry name" value="ATP_synth_alpha_bact"/>
    <property type="match status" value="1"/>
</dbReference>
<dbReference type="CDD" id="cd01132">
    <property type="entry name" value="F1-ATPase_alpha_CD"/>
    <property type="match status" value="1"/>
</dbReference>
<evidence type="ECO:0000259" key="14">
    <source>
        <dbReference type="Pfam" id="PF02874"/>
    </source>
</evidence>
<dbReference type="AlphaFoldDB" id="A0A955RX73"/>
<dbReference type="EC" id="7.1.2.2" evidence="11"/>
<dbReference type="Pfam" id="PF00006">
    <property type="entry name" value="ATP-synt_ab"/>
    <property type="match status" value="1"/>
</dbReference>
<dbReference type="NCBIfam" id="TIGR00962">
    <property type="entry name" value="atpA"/>
    <property type="match status" value="1"/>
</dbReference>
<evidence type="ECO:0000259" key="13">
    <source>
        <dbReference type="Pfam" id="PF00306"/>
    </source>
</evidence>
<gene>
    <name evidence="11 15" type="primary">atpA</name>
    <name evidence="15" type="ORF">KC573_03055</name>
</gene>
<evidence type="ECO:0000256" key="9">
    <source>
        <dbReference type="ARBA" id="ARBA00023196"/>
    </source>
</evidence>
<accession>A0A955RX73</accession>
<dbReference type="InterPro" id="IPR027417">
    <property type="entry name" value="P-loop_NTPase"/>
</dbReference>
<dbReference type="SUPFAM" id="SSF50615">
    <property type="entry name" value="N-terminal domain of alpha and beta subunits of F1 ATP synthase"/>
    <property type="match status" value="1"/>
</dbReference>
<comment type="subcellular location">
    <subcellularLocation>
        <location evidence="11">Cell membrane</location>
        <topology evidence="11">Peripheral membrane protein</topology>
    </subcellularLocation>
    <subcellularLocation>
        <location evidence="1">Membrane</location>
    </subcellularLocation>
</comment>
<feature type="domain" description="ATP synthase alpha subunit C-terminal" evidence="13">
    <location>
        <begin position="365"/>
        <end position="463"/>
    </location>
</feature>
<dbReference type="SUPFAM" id="SSF52540">
    <property type="entry name" value="P-loop containing nucleoside triphosphate hydrolases"/>
    <property type="match status" value="1"/>
</dbReference>
<dbReference type="InterPro" id="IPR023366">
    <property type="entry name" value="ATP_synth_asu-like_sf"/>
</dbReference>
<dbReference type="InterPro" id="IPR005294">
    <property type="entry name" value="ATP_synth_F1_asu"/>
</dbReference>
<dbReference type="GO" id="GO:0005886">
    <property type="term" value="C:plasma membrane"/>
    <property type="evidence" value="ECO:0007669"/>
    <property type="project" value="UniProtKB-SubCell"/>
</dbReference>
<keyword evidence="10 11" id="KW-0066">ATP synthesis</keyword>
<dbReference type="Gene3D" id="2.40.30.20">
    <property type="match status" value="1"/>
</dbReference>
<evidence type="ECO:0000256" key="4">
    <source>
        <dbReference type="ARBA" id="ARBA00022741"/>
    </source>
</evidence>
<evidence type="ECO:0000256" key="6">
    <source>
        <dbReference type="ARBA" id="ARBA00022967"/>
    </source>
</evidence>
<keyword evidence="9 11" id="KW-0139">CF(1)</keyword>
<comment type="function">
    <text evidence="11">Produces ATP from ADP in the presence of a proton gradient across the membrane. The alpha chain is a regulatory subunit.</text>
</comment>
<keyword evidence="4 11" id="KW-0547">Nucleotide-binding</keyword>
<sequence>MDTTVAVDTIKKPQIKNVGKVQSVKDGLIILSGLSQAKMGEKIIHPEKNIVGMVLNLNENTVGAVVLGDYLNVQEGDVFETTGDIMSVAASDEMIGRVIDPLGNPLDGRSSQFSNTTLMPVDRIAPGVMERQPVNVPLQTGVLAVDAMIPIGRGQRQLIIGDRSTGKTALTIDTIINQKNAENPVVCIYVAIGQKKSRVAQLVEKLDQYDAMDYSIIVSATASDSVALQYLAPYSATSIAEYLMEQGKNVLIIYDDLSKHAWAYRQISLILERPPGREAYPGDIFYLHSRLLERACRLSEELGGGSITALPIVETQLGDVSAYIPTNIISITDGQIYFENDLFNAGFRPAIDAGNSVSRVGGSAQIKDMKKIAGQLRLDLAQFKEIEAFAQFGSSDLDERTKSRIERGRRIRELLKQKQYNPLDVYVQISLIYAVNQGYFDSVALTDMEEEKEKLITYLKNQNLTDFRNVVDEFFASYNADVTVKNTDE</sequence>
<name>A0A955RX73_UNCKA</name>
<feature type="binding site" evidence="11">
    <location>
        <begin position="161"/>
        <end position="168"/>
    </location>
    <ligand>
        <name>ATP</name>
        <dbReference type="ChEBI" id="CHEBI:30616"/>
    </ligand>
</feature>
<evidence type="ECO:0000256" key="1">
    <source>
        <dbReference type="ARBA" id="ARBA00004370"/>
    </source>
</evidence>
<evidence type="ECO:0000256" key="10">
    <source>
        <dbReference type="ARBA" id="ARBA00023310"/>
    </source>
</evidence>
<dbReference type="Gene3D" id="3.40.50.300">
    <property type="entry name" value="P-loop containing nucleotide triphosphate hydrolases"/>
    <property type="match status" value="1"/>
</dbReference>
<dbReference type="InterPro" id="IPR036121">
    <property type="entry name" value="ATPase_F1/V1/A1_a/bsu_N_sf"/>
</dbReference>
<comment type="similarity">
    <text evidence="2 11">Belongs to the ATPase alpha/beta chains family.</text>
</comment>
<organism evidence="15 16">
    <name type="scientific">candidate division WWE3 bacterium</name>
    <dbReference type="NCBI Taxonomy" id="2053526"/>
    <lineage>
        <taxon>Bacteria</taxon>
        <taxon>Katanobacteria</taxon>
    </lineage>
</organism>
<reference evidence="15" key="1">
    <citation type="submission" date="2020-04" db="EMBL/GenBank/DDBJ databases">
        <authorList>
            <person name="Zhang T."/>
        </authorList>
    </citation>
    <scope>NUCLEOTIDE SEQUENCE</scope>
    <source>
        <strain evidence="15">HKST-UBA02</strain>
    </source>
</reference>
<dbReference type="GO" id="GO:0043531">
    <property type="term" value="F:ADP binding"/>
    <property type="evidence" value="ECO:0007669"/>
    <property type="project" value="TreeGrafter"/>
</dbReference>
<keyword evidence="6 11" id="KW-1278">Translocase</keyword>
<dbReference type="PANTHER" id="PTHR48082:SF2">
    <property type="entry name" value="ATP SYNTHASE SUBUNIT ALPHA, MITOCHONDRIAL"/>
    <property type="match status" value="1"/>
</dbReference>
<dbReference type="GO" id="GO:0046933">
    <property type="term" value="F:proton-transporting ATP synthase activity, rotational mechanism"/>
    <property type="evidence" value="ECO:0007669"/>
    <property type="project" value="UniProtKB-UniRule"/>
</dbReference>
<evidence type="ECO:0000256" key="11">
    <source>
        <dbReference type="HAMAP-Rule" id="MF_01346"/>
    </source>
</evidence>
<keyword evidence="11" id="KW-0375">Hydrogen ion transport</keyword>
<dbReference type="Gene3D" id="1.20.150.20">
    <property type="entry name" value="ATP synthase alpha/beta chain, C-terminal domain"/>
    <property type="match status" value="1"/>
</dbReference>
<evidence type="ECO:0000313" key="16">
    <source>
        <dbReference type="Proteomes" id="UP000699691"/>
    </source>
</evidence>
<protein>
    <recommendedName>
        <fullName evidence="11">ATP synthase subunit alpha</fullName>
        <ecNumber evidence="11">7.1.2.2</ecNumber>
    </recommendedName>
    <alternativeName>
        <fullName evidence="11">ATP synthase F1 sector subunit alpha</fullName>
    </alternativeName>
    <alternativeName>
        <fullName evidence="11">F-ATPase subunit alpha</fullName>
    </alternativeName>
</protein>
<dbReference type="NCBIfam" id="NF009884">
    <property type="entry name" value="PRK13343.1"/>
    <property type="match status" value="1"/>
</dbReference>
<dbReference type="EMBL" id="JAGQKY010000140">
    <property type="protein sequence ID" value="MCA9397783.1"/>
    <property type="molecule type" value="Genomic_DNA"/>
</dbReference>
<dbReference type="CDD" id="cd18116">
    <property type="entry name" value="ATP-synt_F1_alpha_N"/>
    <property type="match status" value="1"/>
</dbReference>
<dbReference type="GO" id="GO:0005524">
    <property type="term" value="F:ATP binding"/>
    <property type="evidence" value="ECO:0007669"/>
    <property type="project" value="UniProtKB-UniRule"/>
</dbReference>
<dbReference type="InterPro" id="IPR020003">
    <property type="entry name" value="ATPase_a/bsu_AS"/>
</dbReference>
<keyword evidence="8 11" id="KW-0472">Membrane</keyword>
<dbReference type="InterPro" id="IPR004100">
    <property type="entry name" value="ATPase_F1/V1/A1_a/bsu_N"/>
</dbReference>
<dbReference type="InterPro" id="IPR038376">
    <property type="entry name" value="ATP_synth_asu_C_sf"/>
</dbReference>
<evidence type="ECO:0000256" key="7">
    <source>
        <dbReference type="ARBA" id="ARBA00023065"/>
    </source>
</evidence>